<evidence type="ECO:0000313" key="3">
    <source>
        <dbReference type="Proteomes" id="UP001295794"/>
    </source>
</evidence>
<feature type="non-terminal residue" evidence="2">
    <location>
        <position position="1"/>
    </location>
</feature>
<gene>
    <name evidence="2" type="ORF">MYCIT1_LOCUS14217</name>
</gene>
<proteinExistence type="predicted"/>
<feature type="region of interest" description="Disordered" evidence="1">
    <location>
        <begin position="106"/>
        <end position="169"/>
    </location>
</feature>
<feature type="compositionally biased region" description="Basic and acidic residues" evidence="1">
    <location>
        <begin position="15"/>
        <end position="36"/>
    </location>
</feature>
<dbReference type="AlphaFoldDB" id="A0AAD2Q3I0"/>
<dbReference type="Proteomes" id="UP001295794">
    <property type="component" value="Unassembled WGS sequence"/>
</dbReference>
<keyword evidence="3" id="KW-1185">Reference proteome</keyword>
<evidence type="ECO:0000256" key="1">
    <source>
        <dbReference type="SAM" id="MobiDB-lite"/>
    </source>
</evidence>
<feature type="region of interest" description="Disordered" evidence="1">
    <location>
        <begin position="1"/>
        <end position="38"/>
    </location>
</feature>
<evidence type="ECO:0000313" key="2">
    <source>
        <dbReference type="EMBL" id="CAK5270072.1"/>
    </source>
</evidence>
<dbReference type="EMBL" id="CAVNYO010000158">
    <property type="protein sequence ID" value="CAK5270072.1"/>
    <property type="molecule type" value="Genomic_DNA"/>
</dbReference>
<feature type="compositionally biased region" description="Polar residues" evidence="1">
    <location>
        <begin position="1"/>
        <end position="10"/>
    </location>
</feature>
<organism evidence="2 3">
    <name type="scientific">Mycena citricolor</name>
    <dbReference type="NCBI Taxonomy" id="2018698"/>
    <lineage>
        <taxon>Eukaryota</taxon>
        <taxon>Fungi</taxon>
        <taxon>Dikarya</taxon>
        <taxon>Basidiomycota</taxon>
        <taxon>Agaricomycotina</taxon>
        <taxon>Agaricomycetes</taxon>
        <taxon>Agaricomycetidae</taxon>
        <taxon>Agaricales</taxon>
        <taxon>Marasmiineae</taxon>
        <taxon>Mycenaceae</taxon>
        <taxon>Mycena</taxon>
    </lineage>
</organism>
<sequence>DPELSLSSPYPATDMAREGPRVSKRRSESVPIERRPGRYPFLNHPDRALCRALSRKNVPSKTLQAYFLCDIGTVYRTLRNGYKDKDNLEDDDDCLERNRVDVDEIANKLGMSDEPEDREARIGDEDIDYDDDEASRENARQTLPSARVTRKPRSRRAQPAPYQPTYRPTPETRAEISHFISPLPIDTTEWLEALLSAGFTRDKLSFMSQLSEPDVFRMMDELFPEAASLDRALITLAIRAPLISVHASEPS</sequence>
<accession>A0AAD2Q3I0</accession>
<protein>
    <submittedName>
        <fullName evidence="2">Uncharacterized protein</fullName>
    </submittedName>
</protein>
<comment type="caution">
    <text evidence="2">The sequence shown here is derived from an EMBL/GenBank/DDBJ whole genome shotgun (WGS) entry which is preliminary data.</text>
</comment>
<reference evidence="2" key="1">
    <citation type="submission" date="2023-11" db="EMBL/GenBank/DDBJ databases">
        <authorList>
            <person name="De Vega J J."/>
            <person name="De Vega J J."/>
        </authorList>
    </citation>
    <scope>NUCLEOTIDE SEQUENCE</scope>
</reference>
<name>A0AAD2Q3I0_9AGAR</name>
<feature type="compositionally biased region" description="Acidic residues" evidence="1">
    <location>
        <begin position="125"/>
        <end position="134"/>
    </location>
</feature>